<comment type="caution">
    <text evidence="1">The sequence shown here is derived from an EMBL/GenBank/DDBJ whole genome shotgun (WGS) entry which is preliminary data.</text>
</comment>
<gene>
    <name evidence="1" type="ORF">LCGC14_1035900</name>
</gene>
<organism evidence="1">
    <name type="scientific">marine sediment metagenome</name>
    <dbReference type="NCBI Taxonomy" id="412755"/>
    <lineage>
        <taxon>unclassified sequences</taxon>
        <taxon>metagenomes</taxon>
        <taxon>ecological metagenomes</taxon>
    </lineage>
</organism>
<sequence length="64" mass="7299">MKRNKTKATYRIPEWDKFKPGDVVEMKGAFFMIHRINPLAKQIILVGIQDPTVLTDNKKNGGKA</sequence>
<protein>
    <submittedName>
        <fullName evidence="1">Uncharacterized protein</fullName>
    </submittedName>
</protein>
<accession>A0A0F9MT86</accession>
<dbReference type="AlphaFoldDB" id="A0A0F9MT86"/>
<evidence type="ECO:0000313" key="1">
    <source>
        <dbReference type="EMBL" id="KKN10505.1"/>
    </source>
</evidence>
<dbReference type="EMBL" id="LAZR01004238">
    <property type="protein sequence ID" value="KKN10505.1"/>
    <property type="molecule type" value="Genomic_DNA"/>
</dbReference>
<reference evidence="1" key="1">
    <citation type="journal article" date="2015" name="Nature">
        <title>Complex archaea that bridge the gap between prokaryotes and eukaryotes.</title>
        <authorList>
            <person name="Spang A."/>
            <person name="Saw J.H."/>
            <person name="Jorgensen S.L."/>
            <person name="Zaremba-Niedzwiedzka K."/>
            <person name="Martijn J."/>
            <person name="Lind A.E."/>
            <person name="van Eijk R."/>
            <person name="Schleper C."/>
            <person name="Guy L."/>
            <person name="Ettema T.J."/>
        </authorList>
    </citation>
    <scope>NUCLEOTIDE SEQUENCE</scope>
</reference>
<proteinExistence type="predicted"/>
<name>A0A0F9MT86_9ZZZZ</name>